<protein>
    <submittedName>
        <fullName evidence="2">Uncharacterized protein</fullName>
    </submittedName>
</protein>
<feature type="signal peptide" evidence="1">
    <location>
        <begin position="1"/>
        <end position="18"/>
    </location>
</feature>
<dbReference type="AlphaFoldDB" id="A0A9P1MVC3"/>
<reference evidence="2" key="1">
    <citation type="submission" date="2022-11" db="EMBL/GenBank/DDBJ databases">
        <authorList>
            <person name="Kikuchi T."/>
        </authorList>
    </citation>
    <scope>NUCLEOTIDE SEQUENCE</scope>
    <source>
        <strain evidence="2">PS1010</strain>
    </source>
</reference>
<dbReference type="Proteomes" id="UP001152747">
    <property type="component" value="Unassembled WGS sequence"/>
</dbReference>
<evidence type="ECO:0000256" key="1">
    <source>
        <dbReference type="SAM" id="SignalP"/>
    </source>
</evidence>
<name>A0A9P1MVC3_9PELO</name>
<proteinExistence type="predicted"/>
<evidence type="ECO:0000313" key="3">
    <source>
        <dbReference type="Proteomes" id="UP001152747"/>
    </source>
</evidence>
<organism evidence="2 3">
    <name type="scientific">Caenorhabditis angaria</name>
    <dbReference type="NCBI Taxonomy" id="860376"/>
    <lineage>
        <taxon>Eukaryota</taxon>
        <taxon>Metazoa</taxon>
        <taxon>Ecdysozoa</taxon>
        <taxon>Nematoda</taxon>
        <taxon>Chromadorea</taxon>
        <taxon>Rhabditida</taxon>
        <taxon>Rhabditina</taxon>
        <taxon>Rhabditomorpha</taxon>
        <taxon>Rhabditoidea</taxon>
        <taxon>Rhabditidae</taxon>
        <taxon>Peloderinae</taxon>
        <taxon>Caenorhabditis</taxon>
    </lineage>
</organism>
<feature type="chain" id="PRO_5040323105" evidence="1">
    <location>
        <begin position="19"/>
        <end position="160"/>
    </location>
</feature>
<keyword evidence="1" id="KW-0732">Signal</keyword>
<accession>A0A9P1MVC3</accession>
<comment type="caution">
    <text evidence="2">The sequence shown here is derived from an EMBL/GenBank/DDBJ whole genome shotgun (WGS) entry which is preliminary data.</text>
</comment>
<evidence type="ECO:0000313" key="2">
    <source>
        <dbReference type="EMBL" id="CAI5441052.1"/>
    </source>
</evidence>
<dbReference type="EMBL" id="CANHGI010000002">
    <property type="protein sequence ID" value="CAI5441052.1"/>
    <property type="molecule type" value="Genomic_DNA"/>
</dbReference>
<gene>
    <name evidence="2" type="ORF">CAMP_LOCUS3689</name>
</gene>
<keyword evidence="3" id="KW-1185">Reference proteome</keyword>
<sequence length="160" mass="18454">MFLSIFSIFLLSIPQIHSINTIPAVHGQPLINLAERLIHSIINYDLVGTLNLITQPFHILNAQNQRLHHNDEMEELFNLIHHQNSIAIVLRVCDGKTKGNRLNKQEKEFDIKTSAAQFKLLTLLQNKSYKFFALKNETGRANHTRCYENPQQRNLFGSSH</sequence>